<reference evidence="2 3" key="1">
    <citation type="submission" date="2023-02" db="EMBL/GenBank/DDBJ databases">
        <title>LHISI_Scaffold_Assembly.</title>
        <authorList>
            <person name="Stuart O.P."/>
            <person name="Cleave R."/>
            <person name="Magrath M.J.L."/>
            <person name="Mikheyev A.S."/>
        </authorList>
    </citation>
    <scope>NUCLEOTIDE SEQUENCE [LARGE SCALE GENOMIC DNA]</scope>
    <source>
        <strain evidence="2">Daus_M_001</strain>
        <tissue evidence="2">Leg muscle</tissue>
    </source>
</reference>
<dbReference type="EMBL" id="JARBHB010000005">
    <property type="protein sequence ID" value="KAJ8884416.1"/>
    <property type="molecule type" value="Genomic_DNA"/>
</dbReference>
<dbReference type="Proteomes" id="UP001159363">
    <property type="component" value="Chromosome 4"/>
</dbReference>
<feature type="compositionally biased region" description="Polar residues" evidence="1">
    <location>
        <begin position="92"/>
        <end position="101"/>
    </location>
</feature>
<keyword evidence="3" id="KW-1185">Reference proteome</keyword>
<accession>A0ABQ9HJ98</accession>
<organism evidence="2 3">
    <name type="scientific">Dryococelus australis</name>
    <dbReference type="NCBI Taxonomy" id="614101"/>
    <lineage>
        <taxon>Eukaryota</taxon>
        <taxon>Metazoa</taxon>
        <taxon>Ecdysozoa</taxon>
        <taxon>Arthropoda</taxon>
        <taxon>Hexapoda</taxon>
        <taxon>Insecta</taxon>
        <taxon>Pterygota</taxon>
        <taxon>Neoptera</taxon>
        <taxon>Polyneoptera</taxon>
        <taxon>Phasmatodea</taxon>
        <taxon>Verophasmatodea</taxon>
        <taxon>Anareolatae</taxon>
        <taxon>Phasmatidae</taxon>
        <taxon>Eurycanthinae</taxon>
        <taxon>Dryococelus</taxon>
    </lineage>
</organism>
<evidence type="ECO:0000313" key="2">
    <source>
        <dbReference type="EMBL" id="KAJ8884416.1"/>
    </source>
</evidence>
<name>A0ABQ9HJ98_9NEOP</name>
<evidence type="ECO:0000256" key="1">
    <source>
        <dbReference type="SAM" id="MobiDB-lite"/>
    </source>
</evidence>
<comment type="caution">
    <text evidence="2">The sequence shown here is derived from an EMBL/GenBank/DDBJ whole genome shotgun (WGS) entry which is preliminary data.</text>
</comment>
<gene>
    <name evidence="2" type="ORF">PR048_016273</name>
</gene>
<protein>
    <submittedName>
        <fullName evidence="2">Uncharacterized protein</fullName>
    </submittedName>
</protein>
<evidence type="ECO:0000313" key="3">
    <source>
        <dbReference type="Proteomes" id="UP001159363"/>
    </source>
</evidence>
<sequence>MMSETYYPMNHVPWGCASNPSMPVVVYIDKETQFSGVLEDRSTSMADLRAARSGVIDRSGDSGFGEHAPLAPPSSAASSSGDALRESCVTEDASQGRGQLTSGAIYSEVGSSSSPDRERFCLEDEIVHLAEEPLTGELDGVVTSQDDVRRLDRVDGPRGVATTDNPEDSCAVDCLYYTLKCCDCRII</sequence>
<feature type="region of interest" description="Disordered" evidence="1">
    <location>
        <begin position="57"/>
        <end position="101"/>
    </location>
</feature>
<proteinExistence type="predicted"/>